<evidence type="ECO:0008006" key="6">
    <source>
        <dbReference type="Google" id="ProtNLM"/>
    </source>
</evidence>
<evidence type="ECO:0000256" key="2">
    <source>
        <dbReference type="SAM" id="Coils"/>
    </source>
</evidence>
<keyword evidence="1 2" id="KW-0175">Coiled coil</keyword>
<evidence type="ECO:0000313" key="4">
    <source>
        <dbReference type="EMBL" id="VAH13199.1"/>
    </source>
</evidence>
<dbReference type="Gene3D" id="1.10.287.1490">
    <property type="match status" value="1"/>
</dbReference>
<dbReference type="PANTHER" id="PTHR23160:SF24">
    <property type="entry name" value="WEB FAMILY PROTEIN CHLOROPLASTIC"/>
    <property type="match status" value="1"/>
</dbReference>
<dbReference type="AlphaFoldDB" id="A0A9R0V5Q3"/>
<gene>
    <name evidence="4" type="ORF">TRITD_1Bv1G018190</name>
</gene>
<feature type="compositionally biased region" description="Basic and acidic residues" evidence="3">
    <location>
        <begin position="472"/>
        <end position="500"/>
    </location>
</feature>
<dbReference type="EMBL" id="LT934112">
    <property type="protein sequence ID" value="VAH13199.1"/>
    <property type="molecule type" value="Genomic_DNA"/>
</dbReference>
<feature type="coiled-coil region" evidence="2">
    <location>
        <begin position="15"/>
        <end position="119"/>
    </location>
</feature>
<accession>A0A9R0V5Q3</accession>
<dbReference type="Proteomes" id="UP000324705">
    <property type="component" value="Chromosome 1B"/>
</dbReference>
<feature type="coiled-coil region" evidence="2">
    <location>
        <begin position="159"/>
        <end position="414"/>
    </location>
</feature>
<sequence length="573" mass="63816">MEVLKGKTTALEIEVARLSTEINESSEHLDASQQELFGLQTTIDVLKNKLEAAEEVASEALNNEKTANANIVSLTEEKIKLINELNDARDREEKERRAVEDLTAALSEASGKAEEAHERFLKKQDDYEHALAQIGDLKMSLNSTKENYEVMIEEAHYDITCLRNTVGKLEAEVSKYREECEAKELEIVSLNKQSEEEIAALKAEADRVVASLRDAEHELQTVNEEKEILQEKLLYTESAVVEANRAVQDVKAEKEGLQEQLMHTESALAEASKALQEVKADKEDLQEQLMHTESAVAEANKALQEVKAEKEDIQEQLMHTESGVAEANNAVQEVKAEKQGLQEQLTHMESAVAEANKAAQEATSESLQLKDRLLDKENALQSLTQENDEFRLREADAMKKIEELSALLAEAMEKKHPEEEEKLVVVDEVHSSAREVAETAAETEDTEGESVKKPSMELVVANGNSNGDMNQEEEKYDSKVEQQEAKSDFTTVHESDKVVEKQLQADVKQETESSKDDLSSKEDSSTEHANGTAASAEVTSKVAMSPTTTTKPQKKNKPLLKKFGNLLKKKNSK</sequence>
<organism evidence="4 5">
    <name type="scientific">Triticum turgidum subsp. durum</name>
    <name type="common">Durum wheat</name>
    <name type="synonym">Triticum durum</name>
    <dbReference type="NCBI Taxonomy" id="4567"/>
    <lineage>
        <taxon>Eukaryota</taxon>
        <taxon>Viridiplantae</taxon>
        <taxon>Streptophyta</taxon>
        <taxon>Embryophyta</taxon>
        <taxon>Tracheophyta</taxon>
        <taxon>Spermatophyta</taxon>
        <taxon>Magnoliopsida</taxon>
        <taxon>Liliopsida</taxon>
        <taxon>Poales</taxon>
        <taxon>Poaceae</taxon>
        <taxon>BOP clade</taxon>
        <taxon>Pooideae</taxon>
        <taxon>Triticodae</taxon>
        <taxon>Triticeae</taxon>
        <taxon>Triticinae</taxon>
        <taxon>Triticum</taxon>
    </lineage>
</organism>
<protein>
    <recommendedName>
        <fullName evidence="6">WEB family protein</fullName>
    </recommendedName>
</protein>
<reference evidence="4 5" key="1">
    <citation type="submission" date="2017-09" db="EMBL/GenBank/DDBJ databases">
        <authorList>
            <consortium name="International Durum Wheat Genome Sequencing Consortium (IDWGSC)"/>
            <person name="Milanesi L."/>
        </authorList>
    </citation>
    <scope>NUCLEOTIDE SEQUENCE [LARGE SCALE GENOMIC DNA]</scope>
    <source>
        <strain evidence="5">cv. Svevo</strain>
    </source>
</reference>
<keyword evidence="5" id="KW-1185">Reference proteome</keyword>
<name>A0A9R0V5Q3_TRITD</name>
<evidence type="ECO:0000313" key="5">
    <source>
        <dbReference type="Proteomes" id="UP000324705"/>
    </source>
</evidence>
<dbReference type="Gramene" id="TRITD1Bv1G018190.8">
    <property type="protein sequence ID" value="TRITD1Bv1G018190.8"/>
    <property type="gene ID" value="TRITD1Bv1G018190"/>
</dbReference>
<feature type="compositionally biased region" description="Basic and acidic residues" evidence="3">
    <location>
        <begin position="428"/>
        <end position="437"/>
    </location>
</feature>
<proteinExistence type="predicted"/>
<dbReference type="GO" id="GO:0007131">
    <property type="term" value="P:reciprocal meiotic recombination"/>
    <property type="evidence" value="ECO:0007669"/>
    <property type="project" value="TreeGrafter"/>
</dbReference>
<evidence type="ECO:0000256" key="1">
    <source>
        <dbReference type="ARBA" id="ARBA00023054"/>
    </source>
</evidence>
<dbReference type="PANTHER" id="PTHR23160">
    <property type="entry name" value="SYNAPTONEMAL COMPLEX PROTEIN-RELATED"/>
    <property type="match status" value="1"/>
</dbReference>
<feature type="region of interest" description="Disordered" evidence="3">
    <location>
        <begin position="428"/>
        <end position="573"/>
    </location>
</feature>
<evidence type="ECO:0000256" key="3">
    <source>
        <dbReference type="SAM" id="MobiDB-lite"/>
    </source>
</evidence>
<feature type="compositionally biased region" description="Basic and acidic residues" evidence="3">
    <location>
        <begin position="507"/>
        <end position="526"/>
    </location>
</feature>